<evidence type="ECO:0000313" key="2">
    <source>
        <dbReference type="Proteomes" id="UP000557307"/>
    </source>
</evidence>
<dbReference type="Proteomes" id="UP000557307">
    <property type="component" value="Unassembled WGS sequence"/>
</dbReference>
<reference evidence="1 2" key="1">
    <citation type="submission" date="2020-08" db="EMBL/GenBank/DDBJ databases">
        <title>Genomic Encyclopedia of Type Strains, Phase IV (KMG-IV): sequencing the most valuable type-strain genomes for metagenomic binning, comparative biology and taxonomic classification.</title>
        <authorList>
            <person name="Goeker M."/>
        </authorList>
    </citation>
    <scope>NUCLEOTIDE SEQUENCE [LARGE SCALE GENOMIC DNA]</scope>
    <source>
        <strain evidence="1 2">DSM 105074</strain>
    </source>
</reference>
<sequence>MFNGYFLGQIIICIQYLVHAHIQEFGQFL</sequence>
<organism evidence="1 2">
    <name type="scientific">Rhabdobacter roseus</name>
    <dbReference type="NCBI Taxonomy" id="1655419"/>
    <lineage>
        <taxon>Bacteria</taxon>
        <taxon>Pseudomonadati</taxon>
        <taxon>Bacteroidota</taxon>
        <taxon>Cytophagia</taxon>
        <taxon>Cytophagales</taxon>
        <taxon>Cytophagaceae</taxon>
        <taxon>Rhabdobacter</taxon>
    </lineage>
</organism>
<dbReference type="AlphaFoldDB" id="A0A840TF14"/>
<name>A0A840TF14_9BACT</name>
<proteinExistence type="predicted"/>
<gene>
    <name evidence="1" type="ORF">HNQ92_000827</name>
</gene>
<dbReference type="EMBL" id="JACHGF010000001">
    <property type="protein sequence ID" value="MBB5282706.1"/>
    <property type="molecule type" value="Genomic_DNA"/>
</dbReference>
<keyword evidence="2" id="KW-1185">Reference proteome</keyword>
<accession>A0A840TF14</accession>
<comment type="caution">
    <text evidence="1">The sequence shown here is derived from an EMBL/GenBank/DDBJ whole genome shotgun (WGS) entry which is preliminary data.</text>
</comment>
<evidence type="ECO:0000313" key="1">
    <source>
        <dbReference type="EMBL" id="MBB5282706.1"/>
    </source>
</evidence>
<protein>
    <submittedName>
        <fullName evidence="1">Uncharacterized protein</fullName>
    </submittedName>
</protein>